<feature type="domain" description="Nuclease associated modular" evidence="4">
    <location>
        <begin position="113"/>
        <end position="129"/>
    </location>
</feature>
<feature type="region of interest" description="Disordered" evidence="2">
    <location>
        <begin position="136"/>
        <end position="181"/>
    </location>
</feature>
<organismHost>
    <name type="scientific">Paramecium bursaria</name>
    <dbReference type="NCBI Taxonomy" id="74790"/>
</organismHost>
<dbReference type="EMBL" id="DQ491001">
    <property type="protein sequence ID" value="ABT14237.1"/>
    <property type="molecule type" value="Genomic_DNA"/>
</dbReference>
<protein>
    <submittedName>
        <fullName evidence="5">Uncharacterized protein M683L</fullName>
    </submittedName>
</protein>
<dbReference type="InterPro" id="IPR006350">
    <property type="entry name" value="Intron_endoG1"/>
</dbReference>
<evidence type="ECO:0000313" key="6">
    <source>
        <dbReference type="Proteomes" id="UP000246715"/>
    </source>
</evidence>
<gene>
    <name evidence="5" type="primary">M683L</name>
    <name evidence="5" type="ORF">MT325_M683L</name>
</gene>
<dbReference type="SMART" id="SM00465">
    <property type="entry name" value="GIYc"/>
    <property type="match status" value="1"/>
</dbReference>
<feature type="domain" description="Nuclease associated modular" evidence="4">
    <location>
        <begin position="147"/>
        <end position="163"/>
    </location>
</feature>
<feature type="domain" description="Nuclease associated modular" evidence="4">
    <location>
        <begin position="130"/>
        <end position="146"/>
    </location>
</feature>
<dbReference type="Pfam" id="PF07460">
    <property type="entry name" value="NUMOD3"/>
    <property type="match status" value="2"/>
</dbReference>
<evidence type="ECO:0000259" key="3">
    <source>
        <dbReference type="SMART" id="SM00465"/>
    </source>
</evidence>
<evidence type="ECO:0000313" key="5">
    <source>
        <dbReference type="EMBL" id="ABT14237.1"/>
    </source>
</evidence>
<dbReference type="SUPFAM" id="SSF82771">
    <property type="entry name" value="GIY-YIG endonuclease"/>
    <property type="match status" value="1"/>
</dbReference>
<organism evidence="5 6">
    <name type="scientific">Paramecium bursaria Chlorella virus MT325</name>
    <name type="common">PBCV-MT325</name>
    <dbReference type="NCBI Taxonomy" id="346932"/>
    <lineage>
        <taxon>Viruses</taxon>
        <taxon>Varidnaviria</taxon>
        <taxon>Bamfordvirae</taxon>
        <taxon>Nucleocytoviricota</taxon>
        <taxon>Megaviricetes</taxon>
        <taxon>Algavirales</taxon>
        <taxon>Phycodnaviridae</taxon>
        <taxon>Chlorovirus</taxon>
        <taxon>Chlorovirus conductrix</taxon>
        <taxon>Paramecium bursaria Chlorella virus A1</taxon>
    </lineage>
</organism>
<dbReference type="InterPro" id="IPR035901">
    <property type="entry name" value="GIY-YIG_endonuc_sf"/>
</dbReference>
<dbReference type="SMART" id="SM00496">
    <property type="entry name" value="IENR2"/>
    <property type="match status" value="4"/>
</dbReference>
<proteinExistence type="predicted"/>
<evidence type="ECO:0000259" key="4">
    <source>
        <dbReference type="SMART" id="SM00496"/>
    </source>
</evidence>
<accession>A7IV63</accession>
<comment type="similarity">
    <text evidence="1">To endonucleases of group I introns of fungi and phage.</text>
</comment>
<dbReference type="GO" id="GO:0004519">
    <property type="term" value="F:endonuclease activity"/>
    <property type="evidence" value="ECO:0007669"/>
    <property type="project" value="InterPro"/>
</dbReference>
<dbReference type="InterPro" id="IPR000305">
    <property type="entry name" value="GIY-YIG_endonuc"/>
</dbReference>
<name>A7IV63_PBCVM</name>
<dbReference type="NCBIfam" id="TIGR01453">
    <property type="entry name" value="grpIintron_endo"/>
    <property type="match status" value="1"/>
</dbReference>
<dbReference type="CDD" id="cd10443">
    <property type="entry name" value="GIY-YIG_HE_Tlr8p_PBC-V_like"/>
    <property type="match status" value="1"/>
</dbReference>
<evidence type="ECO:0000256" key="2">
    <source>
        <dbReference type="SAM" id="MobiDB-lite"/>
    </source>
</evidence>
<reference evidence="5 6" key="1">
    <citation type="journal article" date="2007" name="Virology">
        <title>Sequence and annotation of the 314-kb MT325 and the 321-kb FR483 viruses that infect Chlorella Pbi.</title>
        <authorList>
            <person name="Fitzgerald L.A."/>
            <person name="Graves M.V."/>
            <person name="Li X."/>
            <person name="Feldblyum T."/>
            <person name="Hartigan J."/>
            <person name="Van Etten J.L."/>
        </authorList>
    </citation>
    <scope>NUCLEOTIDE SEQUENCE [LARGE SCALE GENOMIC DNA]</scope>
    <source>
        <strain evidence="5 6">MT325</strain>
    </source>
</reference>
<dbReference type="Gene3D" id="3.40.1440.10">
    <property type="entry name" value="GIY-YIG endonuclease"/>
    <property type="match status" value="1"/>
</dbReference>
<dbReference type="SUPFAM" id="SSF64496">
    <property type="entry name" value="DNA-binding domain of intron-encoded endonucleases"/>
    <property type="match status" value="1"/>
</dbReference>
<evidence type="ECO:0000256" key="1">
    <source>
        <dbReference type="ARBA" id="ARBA00010045"/>
    </source>
</evidence>
<feature type="domain" description="Nuclease associated modular" evidence="4">
    <location>
        <begin position="164"/>
        <end position="180"/>
    </location>
</feature>
<feature type="domain" description="GIY-YIG" evidence="3">
    <location>
        <begin position="11"/>
        <end position="99"/>
    </location>
</feature>
<dbReference type="GO" id="GO:0003677">
    <property type="term" value="F:DNA binding"/>
    <property type="evidence" value="ECO:0007669"/>
    <property type="project" value="InterPro"/>
</dbReference>
<dbReference type="Proteomes" id="UP000246715">
    <property type="component" value="Segment"/>
</dbReference>
<sequence>MVLKCKHSARNGTIYIQIFPHGKKYIGQTIRGSRRFEQYRRHDGNNPHHTNALKKYGYDNVKVLMFDVPEFLLDCVETSLISLYDTTDRAKGYNKQTGGTNGRHSQETIEKMCGRKHTQEAKKKMSIVKTGLKRTEETKQKISISRTGKKASEEAKQKMSISSTGKKASEDTKQKMSRSRLGVKNSKARAVYAFGNWYGSCSVASDALRFMFCRKDNFIRRYVYQDKHPEIFFA</sequence>
<dbReference type="InterPro" id="IPR003611">
    <property type="entry name" value="NUMOD3"/>
</dbReference>